<name>A0ABU2HM14_9RHOB</name>
<feature type="compositionally biased region" description="Basic and acidic residues" evidence="1">
    <location>
        <begin position="238"/>
        <end position="264"/>
    </location>
</feature>
<feature type="region of interest" description="Disordered" evidence="1">
    <location>
        <begin position="405"/>
        <end position="452"/>
    </location>
</feature>
<feature type="region of interest" description="Disordered" evidence="1">
    <location>
        <begin position="223"/>
        <end position="276"/>
    </location>
</feature>
<evidence type="ECO:0000256" key="1">
    <source>
        <dbReference type="SAM" id="MobiDB-lite"/>
    </source>
</evidence>
<accession>A0ABU2HM14</accession>
<evidence type="ECO:0000313" key="4">
    <source>
        <dbReference type="Proteomes" id="UP001269144"/>
    </source>
</evidence>
<dbReference type="Pfam" id="PF02120">
    <property type="entry name" value="Flg_hook"/>
    <property type="match status" value="1"/>
</dbReference>
<dbReference type="InterPro" id="IPR038610">
    <property type="entry name" value="FliK-like_C_sf"/>
</dbReference>
<dbReference type="Proteomes" id="UP001269144">
    <property type="component" value="Unassembled WGS sequence"/>
</dbReference>
<evidence type="ECO:0000259" key="2">
    <source>
        <dbReference type="Pfam" id="PF02120"/>
    </source>
</evidence>
<sequence>MLRPELFLPASILAAPNLQMASLEGDGLFGELVDLVGGDEIPDPPSAQALNEEPPEAMPEDEVILLSGDAAAVPPPLPPSIPALDAERPVPEAVRSHVDVATEGAPTPQPVLPEAELPQAELPRPELDTVAWYASPVTHPFVAAGRANGFPFARDTSGSASEDLAALAAQPEIGTKRSTIAFAPDIVLAPGSAIAPPATANGPAVFYRPGALAGEDLPISLDRPDGVASDRAASVRNASDRDAAEPAHAPDIDRRQASADRVEAEAPQESPASLEVETLTPVEPDEQGQMADEAMTAEVRMHPGRDRIGESAGPAVQAQTRSLPQEPKEVMRQIADRMVTSDEARIEVTLSPEELGKVRLVMSSGETPTVTVYAEHRDTLEFLRRHGELLARELRDTAFAGAAFSFSDGDGDGDGAGQRPQRAAGRSQTAGRAHAVVPSTEPQAGPDRPILARQIDIRI</sequence>
<keyword evidence="3" id="KW-0282">Flagellum</keyword>
<keyword evidence="3" id="KW-0966">Cell projection</keyword>
<dbReference type="RefSeq" id="WP_311158257.1">
    <property type="nucleotide sequence ID" value="NZ_JAVQLW010000001.1"/>
</dbReference>
<feature type="domain" description="Flagellar hook-length control protein-like C-terminal" evidence="2">
    <location>
        <begin position="337"/>
        <end position="413"/>
    </location>
</feature>
<dbReference type="InterPro" id="IPR021136">
    <property type="entry name" value="Flagellar_hook_control-like_C"/>
</dbReference>
<dbReference type="Gene3D" id="3.30.750.140">
    <property type="match status" value="1"/>
</dbReference>
<gene>
    <name evidence="3" type="ORF">RGQ15_00540</name>
</gene>
<reference evidence="4" key="1">
    <citation type="submission" date="2023-07" db="EMBL/GenBank/DDBJ databases">
        <title>Paracoccus sp. MBLB3053 whole genome sequence.</title>
        <authorList>
            <person name="Hwang C.Y."/>
            <person name="Cho E.-S."/>
            <person name="Seo M.-J."/>
        </authorList>
    </citation>
    <scope>NUCLEOTIDE SEQUENCE [LARGE SCALE GENOMIC DNA]</scope>
    <source>
        <strain evidence="4">MBLB3053</strain>
    </source>
</reference>
<protein>
    <submittedName>
        <fullName evidence="3">Flagellar hook-length control protein FliK</fullName>
    </submittedName>
</protein>
<organism evidence="3 4">
    <name type="scientific">Paracoccus aurantius</name>
    <dbReference type="NCBI Taxonomy" id="3073814"/>
    <lineage>
        <taxon>Bacteria</taxon>
        <taxon>Pseudomonadati</taxon>
        <taxon>Pseudomonadota</taxon>
        <taxon>Alphaproteobacteria</taxon>
        <taxon>Rhodobacterales</taxon>
        <taxon>Paracoccaceae</taxon>
        <taxon>Paracoccus</taxon>
    </lineage>
</organism>
<keyword evidence="4" id="KW-1185">Reference proteome</keyword>
<proteinExistence type="predicted"/>
<keyword evidence="3" id="KW-0969">Cilium</keyword>
<evidence type="ECO:0000313" key="3">
    <source>
        <dbReference type="EMBL" id="MDS9466064.1"/>
    </source>
</evidence>
<dbReference type="EMBL" id="JAVQLW010000001">
    <property type="protein sequence ID" value="MDS9466064.1"/>
    <property type="molecule type" value="Genomic_DNA"/>
</dbReference>
<comment type="caution">
    <text evidence="3">The sequence shown here is derived from an EMBL/GenBank/DDBJ whole genome shotgun (WGS) entry which is preliminary data.</text>
</comment>